<keyword evidence="4" id="KW-0472">Membrane</keyword>
<comment type="similarity">
    <text evidence="2">Belongs to the SusD family.</text>
</comment>
<dbReference type="Pfam" id="PF14322">
    <property type="entry name" value="SusD-like_3"/>
    <property type="match status" value="1"/>
</dbReference>
<feature type="domain" description="SusD-like N-terminal" evidence="7">
    <location>
        <begin position="15"/>
        <end position="211"/>
    </location>
</feature>
<gene>
    <name evidence="8" type="ORF">KSW82_12600</name>
</gene>
<dbReference type="Pfam" id="PF07980">
    <property type="entry name" value="SusD_RagB"/>
    <property type="match status" value="1"/>
</dbReference>
<sequence>MLLGCGAMVTTSCNDYLTEKPESMVGPDNVGDSKEAVDTWVTGVYSNWLYDMFVWGEFPKVLELDADYISGPDWLFGTLGAGNFQAESALDKMWKGPYNLINDANIAVRYISAMSNVSEDYKNNAIGECYFQEAFAYFMLVRAYGPIPYMATDVSASGEFMHSRRPVKEIYGHIIDLLTKASDLMYHRDNNKYQEGHVNAGSAAGLLAKVYATMASAAMPVGTEVNVRTGEPFRTVTVNGKEYKLYRTPATETFRKTQVDGYQDMDPHELYTEAAKWAKKVIDGEFGPYELSAYNNLWSRNHRTDSEMMWGVRSAISSASDNYRTNVHTTYSGYKESAGSEFLTSGGWVGCTNAWYQLFDDQDLRIVKGVRHTWRYYYQEEYNGCFYYPQSWCEKITGNDVYGNYVREPDAEYKNTGMAYQYNQGSECLAFTTKYDDCENDALEYPDSYWPFLRYADVLLIYAEAETELGNLEEAMKYLNVVRKRSNATLMSAVSTQTGMRSSILEERAKEFACEGDRRWDLIRWGIYLQAMNAIGGRDEANINKARTERNLLYPIPADEINVNDSISSNNPGWN</sequence>
<evidence type="ECO:0000256" key="2">
    <source>
        <dbReference type="ARBA" id="ARBA00006275"/>
    </source>
</evidence>
<dbReference type="Proteomes" id="UP001196765">
    <property type="component" value="Unassembled WGS sequence"/>
</dbReference>
<keyword evidence="5" id="KW-0998">Cell outer membrane</keyword>
<evidence type="ECO:0000256" key="4">
    <source>
        <dbReference type="ARBA" id="ARBA00023136"/>
    </source>
</evidence>
<evidence type="ECO:0000259" key="6">
    <source>
        <dbReference type="Pfam" id="PF07980"/>
    </source>
</evidence>
<dbReference type="AlphaFoldDB" id="A0AA91A149"/>
<dbReference type="InterPro" id="IPR033985">
    <property type="entry name" value="SusD-like_N"/>
</dbReference>
<evidence type="ECO:0000256" key="3">
    <source>
        <dbReference type="ARBA" id="ARBA00022729"/>
    </source>
</evidence>
<keyword evidence="3" id="KW-0732">Signal</keyword>
<protein>
    <submittedName>
        <fullName evidence="8">RagB/SusD family nutrient uptake outer membrane protein</fullName>
    </submittedName>
</protein>
<dbReference type="GO" id="GO:0009279">
    <property type="term" value="C:cell outer membrane"/>
    <property type="evidence" value="ECO:0007669"/>
    <property type="project" value="UniProtKB-SubCell"/>
</dbReference>
<reference evidence="8" key="1">
    <citation type="submission" date="2021-06" db="EMBL/GenBank/DDBJ databases">
        <title>Collection of gut derived symbiotic bacterial strains cultured from healthy donors.</title>
        <authorList>
            <person name="Lin H."/>
            <person name="Littmann E."/>
            <person name="Pamer E.G."/>
        </authorList>
    </citation>
    <scope>NUCLEOTIDE SEQUENCE</scope>
    <source>
        <strain evidence="8">MSK.21.74</strain>
    </source>
</reference>
<dbReference type="SUPFAM" id="SSF48452">
    <property type="entry name" value="TPR-like"/>
    <property type="match status" value="1"/>
</dbReference>
<evidence type="ECO:0000256" key="5">
    <source>
        <dbReference type="ARBA" id="ARBA00023237"/>
    </source>
</evidence>
<proteinExistence type="inferred from homology"/>
<comment type="subcellular location">
    <subcellularLocation>
        <location evidence="1">Cell outer membrane</location>
    </subcellularLocation>
</comment>
<accession>A0AA91A149</accession>
<dbReference type="InterPro" id="IPR012944">
    <property type="entry name" value="SusD_RagB_dom"/>
</dbReference>
<feature type="domain" description="RagB/SusD" evidence="6">
    <location>
        <begin position="356"/>
        <end position="574"/>
    </location>
</feature>
<comment type="caution">
    <text evidence="8">The sequence shown here is derived from an EMBL/GenBank/DDBJ whole genome shotgun (WGS) entry which is preliminary data.</text>
</comment>
<organism evidence="8 9">
    <name type="scientific">Segatella copri</name>
    <dbReference type="NCBI Taxonomy" id="165179"/>
    <lineage>
        <taxon>Bacteria</taxon>
        <taxon>Pseudomonadati</taxon>
        <taxon>Bacteroidota</taxon>
        <taxon>Bacteroidia</taxon>
        <taxon>Bacteroidales</taxon>
        <taxon>Prevotellaceae</taxon>
        <taxon>Segatella</taxon>
    </lineage>
</organism>
<evidence type="ECO:0000256" key="1">
    <source>
        <dbReference type="ARBA" id="ARBA00004442"/>
    </source>
</evidence>
<dbReference type="Gene3D" id="1.25.40.390">
    <property type="match status" value="1"/>
</dbReference>
<name>A0AA91A149_9BACT</name>
<evidence type="ECO:0000313" key="9">
    <source>
        <dbReference type="Proteomes" id="UP001196765"/>
    </source>
</evidence>
<dbReference type="InterPro" id="IPR011990">
    <property type="entry name" value="TPR-like_helical_dom_sf"/>
</dbReference>
<evidence type="ECO:0000313" key="8">
    <source>
        <dbReference type="EMBL" id="MBV3388575.1"/>
    </source>
</evidence>
<dbReference type="EMBL" id="JAHOEI010000059">
    <property type="protein sequence ID" value="MBV3388575.1"/>
    <property type="molecule type" value="Genomic_DNA"/>
</dbReference>
<evidence type="ECO:0000259" key="7">
    <source>
        <dbReference type="Pfam" id="PF14322"/>
    </source>
</evidence>